<keyword evidence="3" id="KW-1185">Reference proteome</keyword>
<name>A0A2D2CVT3_METT3</name>
<dbReference type="STRING" id="595536.GCA_000178815_00529"/>
<gene>
    <name evidence="2" type="ORF">CQW49_02075</name>
</gene>
<accession>A0A2D2CVT3</accession>
<evidence type="ECO:0000313" key="3">
    <source>
        <dbReference type="Proteomes" id="UP000230709"/>
    </source>
</evidence>
<dbReference type="InterPro" id="IPR028059">
    <property type="entry name" value="SWM_rpt"/>
</dbReference>
<organism evidence="2 3">
    <name type="scientific">Methylosinus trichosporium (strain ATCC 35070 / NCIMB 11131 / UNIQEM 75 / OB3b)</name>
    <dbReference type="NCBI Taxonomy" id="595536"/>
    <lineage>
        <taxon>Bacteria</taxon>
        <taxon>Pseudomonadati</taxon>
        <taxon>Pseudomonadota</taxon>
        <taxon>Alphaproteobacteria</taxon>
        <taxon>Hyphomicrobiales</taxon>
        <taxon>Methylocystaceae</taxon>
        <taxon>Methylosinus</taxon>
    </lineage>
</organism>
<protein>
    <recommendedName>
        <fullName evidence="1">SGNH hydrolase-type esterase domain-containing protein</fullName>
    </recommendedName>
</protein>
<dbReference type="InterPro" id="IPR013830">
    <property type="entry name" value="SGNH_hydro"/>
</dbReference>
<proteinExistence type="predicted"/>
<sequence length="886" mass="90991">MRDPISAPADRPSSRRLEMAISSQDTGSISSILGEDPISVITDGATVTIRIDRSLFKAAADTLGLVMVGTGLAISADGKLSVSRDILDRLAALEGPGAVIGAVIASSAPDAIVLTHNSALSATAPAPSAFTVAASGGAVAVSSVSILGAAVTLGLSRAIGVGETVSVSYAVPETHPLSTVAGLVVAAFSRAVINNVGSTPSSALSTVVTPDAHPSTIILTYSAALAAIVPATSAFTVTASGGAASVVSVDVSGNAVTLGLSRAIVHGETLTASYVVPQTGALADANGIAVAAFTDQPVTNEVGDPTALSSLPAGAVALWLAENYSATPQPHIPNYYQSSVPVSQNLVRGLDDPALRPSFWGGSSIVVTYNQPGPDDSTTAVRIVGTNTTSWYYDYTLSTTLPAGEYTIGFSYKRGGAADQTFKTAFGPTSETTFTATDTWQTASFQVTLASTSAKLILAQNVASVGADILIDHIRIYAGATDYGADHRNGGHLLFGRSPNDGSHIVTSGVLDLSSGAGCLAVFDEDIDLASATVVAVGTKIGAGNGSGYHAIVSKTTSYSQFSAFFERELIGVSKLNNGTYERPSLGYFETYIPGYHFWAHRISSLSADFFFDDSHFQQGAGGSGAVVRSLFAGAIVHFAQGGDYICNFKTTAIGIWPRALSNEEIATARSILMARAANVGAASGAGNDRFLVVEGDSLSLQGPGDQPSLALGSYWYRFAASQNPKNIGWIGAIGGSTVATLAARKQAVLDAIPSALGARKFIFSSWIGVNGLANHPGGVTGWLADYAAYLDEIRARGAKVVVLTITPYSLARGGATFDPIRLQANAALRGWVGTHCDAIVDVGGDATIGVASAAENTAYYYDGLHMTDAAYAIVEPLYRAVVNAI</sequence>
<dbReference type="SUPFAM" id="SSF52266">
    <property type="entry name" value="SGNH hydrolase"/>
    <property type="match status" value="1"/>
</dbReference>
<dbReference type="GO" id="GO:0016788">
    <property type="term" value="F:hydrolase activity, acting on ester bonds"/>
    <property type="evidence" value="ECO:0007669"/>
    <property type="project" value="UniProtKB-ARBA"/>
</dbReference>
<evidence type="ECO:0000313" key="2">
    <source>
        <dbReference type="EMBL" id="ATQ66815.1"/>
    </source>
</evidence>
<dbReference type="InterPro" id="IPR036514">
    <property type="entry name" value="SGNH_hydro_sf"/>
</dbReference>
<evidence type="ECO:0000259" key="1">
    <source>
        <dbReference type="Pfam" id="PF13472"/>
    </source>
</evidence>
<dbReference type="Gene3D" id="3.40.50.1110">
    <property type="entry name" value="SGNH hydrolase"/>
    <property type="match status" value="1"/>
</dbReference>
<dbReference type="Pfam" id="PF13753">
    <property type="entry name" value="SWM_repeat"/>
    <property type="match status" value="2"/>
</dbReference>
<dbReference type="Pfam" id="PF13472">
    <property type="entry name" value="Lipase_GDSL_2"/>
    <property type="match status" value="1"/>
</dbReference>
<dbReference type="CDD" id="cd00229">
    <property type="entry name" value="SGNH_hydrolase"/>
    <property type="match status" value="1"/>
</dbReference>
<dbReference type="Gene3D" id="2.60.120.260">
    <property type="entry name" value="Galactose-binding domain-like"/>
    <property type="match status" value="1"/>
</dbReference>
<dbReference type="Proteomes" id="UP000230709">
    <property type="component" value="Chromosome"/>
</dbReference>
<reference evidence="3" key="1">
    <citation type="submission" date="2017-10" db="EMBL/GenBank/DDBJ databases">
        <title>Completed PacBio SMRT sequence of Methylosinus trichosporium OB3b reveals presence of a third large plasmid.</title>
        <authorList>
            <person name="Charles T.C."/>
            <person name="Lynch M.D.J."/>
            <person name="Heil J.R."/>
            <person name="Cheng J."/>
        </authorList>
    </citation>
    <scope>NUCLEOTIDE SEQUENCE [LARGE SCALE GENOMIC DNA]</scope>
    <source>
        <strain evidence="3">OB3b</strain>
    </source>
</reference>
<dbReference type="AlphaFoldDB" id="A0A2D2CVT3"/>
<dbReference type="EMBL" id="CP023737">
    <property type="protein sequence ID" value="ATQ66815.1"/>
    <property type="molecule type" value="Genomic_DNA"/>
</dbReference>
<dbReference type="InterPro" id="IPR011801">
    <property type="entry name" value="Swm_rep_I_cyn"/>
</dbReference>
<feature type="domain" description="SGNH hydrolase-type esterase" evidence="1">
    <location>
        <begin position="696"/>
        <end position="874"/>
    </location>
</feature>
<dbReference type="KEGG" id="mtw:CQW49_02075"/>
<dbReference type="NCBIfam" id="TIGR02059">
    <property type="entry name" value="swm_rep_I"/>
    <property type="match status" value="2"/>
</dbReference>